<evidence type="ECO:0000256" key="1">
    <source>
        <dbReference type="SAM" id="MobiDB-lite"/>
    </source>
</evidence>
<dbReference type="AlphaFoldDB" id="A0A8H3J526"/>
<organism evidence="2 3">
    <name type="scientific">Heterodermia speciosa</name>
    <dbReference type="NCBI Taxonomy" id="116794"/>
    <lineage>
        <taxon>Eukaryota</taxon>
        <taxon>Fungi</taxon>
        <taxon>Dikarya</taxon>
        <taxon>Ascomycota</taxon>
        <taxon>Pezizomycotina</taxon>
        <taxon>Lecanoromycetes</taxon>
        <taxon>OSLEUM clade</taxon>
        <taxon>Lecanoromycetidae</taxon>
        <taxon>Caliciales</taxon>
        <taxon>Physciaceae</taxon>
        <taxon>Heterodermia</taxon>
    </lineage>
</organism>
<feature type="region of interest" description="Disordered" evidence="1">
    <location>
        <begin position="1"/>
        <end position="20"/>
    </location>
</feature>
<comment type="caution">
    <text evidence="2">The sequence shown here is derived from an EMBL/GenBank/DDBJ whole genome shotgun (WGS) entry which is preliminary data.</text>
</comment>
<sequence>MALRRETATAQEVEEEDARMTLPPATGKSRIIAIPKLLTKVTAVATGFMRTITNLPTMMVFRGESLKRNTLPIAATIQTTITQDRDPDTEPRAAVPLTTGIDTHHTFIKRRDHQFKMLKTMATLVTDPPAMANGPDLELDNTQIIVSIAIQTQSERTFIKTGSAAYRTDHLGYNHHNHPRPHPRSRSTHRAITNS</sequence>
<feature type="region of interest" description="Disordered" evidence="1">
    <location>
        <begin position="169"/>
        <end position="195"/>
    </location>
</feature>
<feature type="compositionally biased region" description="Basic residues" evidence="1">
    <location>
        <begin position="173"/>
        <end position="189"/>
    </location>
</feature>
<dbReference type="Proteomes" id="UP000664521">
    <property type="component" value="Unassembled WGS sequence"/>
</dbReference>
<name>A0A8H3J526_9LECA</name>
<dbReference type="EMBL" id="CAJPDS010000164">
    <property type="protein sequence ID" value="CAF9940839.1"/>
    <property type="molecule type" value="Genomic_DNA"/>
</dbReference>
<keyword evidence="3" id="KW-1185">Reference proteome</keyword>
<protein>
    <submittedName>
        <fullName evidence="2">Uncharacterized protein</fullName>
    </submittedName>
</protein>
<evidence type="ECO:0000313" key="2">
    <source>
        <dbReference type="EMBL" id="CAF9940839.1"/>
    </source>
</evidence>
<evidence type="ECO:0000313" key="3">
    <source>
        <dbReference type="Proteomes" id="UP000664521"/>
    </source>
</evidence>
<accession>A0A8H3J526</accession>
<proteinExistence type="predicted"/>
<reference evidence="2" key="1">
    <citation type="submission" date="2021-03" db="EMBL/GenBank/DDBJ databases">
        <authorList>
            <person name="Tagirdzhanova G."/>
        </authorList>
    </citation>
    <scope>NUCLEOTIDE SEQUENCE</scope>
</reference>
<gene>
    <name evidence="2" type="ORF">HETSPECPRED_002652</name>
</gene>